<sequence>MPELADIADVSRPPAKDGPDRLAPMSPSDLRCDSFAPLTSVPVAAWRRLTERAIEPNGYYLPAWELAVNASAHGRTGVSALSAWSEPSPNKLAPTGPQPGLEQQPDEGARLIGLLPVVSLWRACKIPLPALASASPYGTLCTPLLDRTDAENAAKTLMDEARRAGAHALVLRDVSLNGAAMKALTQALRQQALQPIVLHSHLRACLDARRAADDVLRDALSAKKLKELRRQRNRLAEHGAVRFSIARKPEEIRSAVEVFLALEASGWKGKRGTALVQNGGDLDFIRNATQGLAENGQCEIVTMHAGERPVAAAVVLRHLDRAFYFKLGIDEAFSKYSPGVQLTLDLTRHLCDEAVIATADSTASADHPMINPIWRGRLKMGDVVIPLRRNDPVVYAIVAALKTRHRLREAARRAVHRLRNR</sequence>
<gene>
    <name evidence="3" type="ORF">SAMN05444170_5390</name>
</gene>
<evidence type="ECO:0000259" key="2">
    <source>
        <dbReference type="Pfam" id="PF13480"/>
    </source>
</evidence>
<dbReference type="InterPro" id="IPR038740">
    <property type="entry name" value="BioF2-like_GNAT_dom"/>
</dbReference>
<accession>A0A1M7UJG9</accession>
<feature type="domain" description="BioF2-like acetyltransferase" evidence="2">
    <location>
        <begin position="223"/>
        <end position="357"/>
    </location>
</feature>
<dbReference type="Pfam" id="PF13480">
    <property type="entry name" value="Acetyltransf_6"/>
    <property type="match status" value="1"/>
</dbReference>
<proteinExistence type="predicted"/>
<dbReference type="Gene3D" id="3.40.630.30">
    <property type="match status" value="1"/>
</dbReference>
<dbReference type="SUPFAM" id="SSF55729">
    <property type="entry name" value="Acyl-CoA N-acyltransferases (Nat)"/>
    <property type="match status" value="1"/>
</dbReference>
<evidence type="ECO:0000256" key="1">
    <source>
        <dbReference type="SAM" id="MobiDB-lite"/>
    </source>
</evidence>
<protein>
    <submittedName>
        <fullName evidence="3">Acetyltransferase (GNAT) domain-containing protein</fullName>
    </submittedName>
</protein>
<keyword evidence="4" id="KW-1185">Reference proteome</keyword>
<feature type="region of interest" description="Disordered" evidence="1">
    <location>
        <begin position="80"/>
        <end position="105"/>
    </location>
</feature>
<keyword evidence="3" id="KW-0808">Transferase</keyword>
<evidence type="ECO:0000313" key="4">
    <source>
        <dbReference type="Proteomes" id="UP000184096"/>
    </source>
</evidence>
<dbReference type="EMBL" id="LT670849">
    <property type="protein sequence ID" value="SHN83070.1"/>
    <property type="molecule type" value="Genomic_DNA"/>
</dbReference>
<dbReference type="InterPro" id="IPR016181">
    <property type="entry name" value="Acyl_CoA_acyltransferase"/>
</dbReference>
<evidence type="ECO:0000313" key="3">
    <source>
        <dbReference type="EMBL" id="SHN83070.1"/>
    </source>
</evidence>
<feature type="region of interest" description="Disordered" evidence="1">
    <location>
        <begin position="1"/>
        <end position="29"/>
    </location>
</feature>
<dbReference type="GO" id="GO:0016740">
    <property type="term" value="F:transferase activity"/>
    <property type="evidence" value="ECO:0007669"/>
    <property type="project" value="UniProtKB-KW"/>
</dbReference>
<dbReference type="Proteomes" id="UP000184096">
    <property type="component" value="Chromosome I"/>
</dbReference>
<organism evidence="3 4">
    <name type="scientific">Bradyrhizobium erythrophlei</name>
    <dbReference type="NCBI Taxonomy" id="1437360"/>
    <lineage>
        <taxon>Bacteria</taxon>
        <taxon>Pseudomonadati</taxon>
        <taxon>Pseudomonadota</taxon>
        <taxon>Alphaproteobacteria</taxon>
        <taxon>Hyphomicrobiales</taxon>
        <taxon>Nitrobacteraceae</taxon>
        <taxon>Bradyrhizobium</taxon>
    </lineage>
</organism>
<name>A0A1M7UJG9_9BRAD</name>
<dbReference type="AlphaFoldDB" id="A0A1M7UJG9"/>
<reference evidence="4" key="1">
    <citation type="submission" date="2016-11" db="EMBL/GenBank/DDBJ databases">
        <authorList>
            <person name="Varghese N."/>
            <person name="Submissions S."/>
        </authorList>
    </citation>
    <scope>NUCLEOTIDE SEQUENCE [LARGE SCALE GENOMIC DNA]</scope>
    <source>
        <strain evidence="4">GAS401</strain>
    </source>
</reference>